<dbReference type="PANTHER" id="PTHR10488">
    <property type="entry name" value="GLYCINE AMIDINOTRANSFERASE, MITOCHONDRIAL"/>
    <property type="match status" value="1"/>
</dbReference>
<keyword evidence="7" id="KW-1185">Reference proteome</keyword>
<dbReference type="AlphaFoldDB" id="A0A8B6GRU5"/>
<comment type="pathway">
    <text evidence="1 5">Amine and polyamine biosynthesis; creatine biosynthesis; creatine from L-arginine and glycine: step 1/2.</text>
</comment>
<dbReference type="GO" id="GO:0005758">
    <property type="term" value="C:mitochondrial intermembrane space"/>
    <property type="evidence" value="ECO:0007669"/>
    <property type="project" value="TreeGrafter"/>
</dbReference>
<comment type="subcellular location">
    <subcellularLocation>
        <location evidence="5">Mitochondrion inner membrane</location>
    </subcellularLocation>
</comment>
<accession>A0A8B6GRU5</accession>
<keyword evidence="5" id="KW-0472">Membrane</keyword>
<dbReference type="OrthoDB" id="6041423at2759"/>
<name>A0A8B6GRU5_MYTGA</name>
<evidence type="ECO:0000313" key="6">
    <source>
        <dbReference type="EMBL" id="VDI68147.1"/>
    </source>
</evidence>
<sequence>MMDIVSSYNEWDHLEEIILGIPDYACIPQDEPAYRSKLDAADLNTFTAGLRKDETIQKARVQFDNLARILEYQCNVKLLRPEKIDYSKSIKTPFFEIENQNCAACPRDTLLVIGNEIIETPMSNRARYFESMAYRKILNDIWEKDKNMLWTNAPKPTMADSMYNLDFPWDDKSKERKDWIESYKYVTNETEPVFDAADVLRLGKDLVVQNSFTTNRKGIEWLRRHTKSRGYRVHEIHFPGDLSPVHIDCSLIPLVPPTNERKGILMNCPERPIAPADKERIFSGSNWEIQSAPMPFTTKIPELCQSSYWLCMNLLLVSPDRAIVEETEIPTINYLESLGIKCLRVPFRDVYGFGGGIHCVTSDIRRRGDRKSYFPNFD</sequence>
<dbReference type="Proteomes" id="UP000596742">
    <property type="component" value="Unassembled WGS sequence"/>
</dbReference>
<dbReference type="GO" id="GO:0005743">
    <property type="term" value="C:mitochondrial inner membrane"/>
    <property type="evidence" value="ECO:0007669"/>
    <property type="project" value="UniProtKB-SubCell"/>
</dbReference>
<evidence type="ECO:0000256" key="3">
    <source>
        <dbReference type="ARBA" id="ARBA00022679"/>
    </source>
</evidence>
<feature type="active site" evidence="4">
    <location>
        <position position="246"/>
    </location>
</feature>
<feature type="active site" description="Amidino-cysteine intermediate" evidence="4">
    <location>
        <position position="359"/>
    </location>
</feature>
<dbReference type="GO" id="GO:0015068">
    <property type="term" value="F:glycine amidinotransferase activity"/>
    <property type="evidence" value="ECO:0007669"/>
    <property type="project" value="UniProtKB-UniRule"/>
</dbReference>
<dbReference type="Gene3D" id="3.75.10.10">
    <property type="entry name" value="L-arginine/glycine Amidinotransferase, Chain A"/>
    <property type="match status" value="1"/>
</dbReference>
<dbReference type="EMBL" id="UYJE01008883">
    <property type="protein sequence ID" value="VDI68147.1"/>
    <property type="molecule type" value="Genomic_DNA"/>
</dbReference>
<keyword evidence="5" id="KW-0999">Mitochondrion inner membrane</keyword>
<dbReference type="GO" id="GO:0006601">
    <property type="term" value="P:creatine biosynthetic process"/>
    <property type="evidence" value="ECO:0007669"/>
    <property type="project" value="UniProtKB-UniRule"/>
</dbReference>
<evidence type="ECO:0000313" key="7">
    <source>
        <dbReference type="Proteomes" id="UP000596742"/>
    </source>
</evidence>
<evidence type="ECO:0000256" key="1">
    <source>
        <dbReference type="ARBA" id="ARBA00004858"/>
    </source>
</evidence>
<dbReference type="SUPFAM" id="SSF55909">
    <property type="entry name" value="Pentein"/>
    <property type="match status" value="1"/>
</dbReference>
<comment type="subunit">
    <text evidence="5">Homodimer.</text>
</comment>
<comment type="function">
    <text evidence="5">Catalyzes the biosynthesis of guanidinoacetate, the immediate precursor of creatine. Creatine plays a vital role in energy metabolism in muscle tissues. May play a role in embryonic and central nervous system development.</text>
</comment>
<protein>
    <recommendedName>
        <fullName evidence="5">Glycine amidinotransferase</fullName>
        <ecNumber evidence="5">2.1.4.1</ecNumber>
    </recommendedName>
    <alternativeName>
        <fullName evidence="5">L-arginine:glycine amidinotransferase</fullName>
    </alternativeName>
</protein>
<dbReference type="InterPro" id="IPR033195">
    <property type="entry name" value="AmidinoTrfase"/>
</dbReference>
<comment type="catalytic activity">
    <reaction evidence="5">
        <text>L-arginine + glycine = guanidinoacetate + L-ornithine</text>
        <dbReference type="Rhea" id="RHEA:13201"/>
        <dbReference type="ChEBI" id="CHEBI:32682"/>
        <dbReference type="ChEBI" id="CHEBI:46911"/>
        <dbReference type="ChEBI" id="CHEBI:57305"/>
        <dbReference type="ChEBI" id="CHEBI:57742"/>
        <dbReference type="EC" id="2.1.4.1"/>
    </reaction>
</comment>
<evidence type="ECO:0000256" key="2">
    <source>
        <dbReference type="ARBA" id="ARBA00006943"/>
    </source>
</evidence>
<keyword evidence="5" id="KW-0496">Mitochondrion</keyword>
<comment type="caution">
    <text evidence="6">The sequence shown here is derived from an EMBL/GenBank/DDBJ whole genome shotgun (WGS) entry which is preliminary data.</text>
</comment>
<organism evidence="6 7">
    <name type="scientific">Mytilus galloprovincialis</name>
    <name type="common">Mediterranean mussel</name>
    <dbReference type="NCBI Taxonomy" id="29158"/>
    <lineage>
        <taxon>Eukaryota</taxon>
        <taxon>Metazoa</taxon>
        <taxon>Spiralia</taxon>
        <taxon>Lophotrochozoa</taxon>
        <taxon>Mollusca</taxon>
        <taxon>Bivalvia</taxon>
        <taxon>Autobranchia</taxon>
        <taxon>Pteriomorphia</taxon>
        <taxon>Mytilida</taxon>
        <taxon>Mytiloidea</taxon>
        <taxon>Mytilidae</taxon>
        <taxon>Mytilinae</taxon>
        <taxon>Mytilus</taxon>
    </lineage>
</organism>
<dbReference type="UniPathway" id="UPA00104">
    <property type="reaction ID" value="UER00579"/>
</dbReference>
<evidence type="ECO:0000256" key="4">
    <source>
        <dbReference type="PIRSR" id="PIRSR633195-1"/>
    </source>
</evidence>
<comment type="similarity">
    <text evidence="2 5">Belongs to the amidinotransferase family.</text>
</comment>
<feature type="active site" evidence="4">
    <location>
        <position position="195"/>
    </location>
</feature>
<gene>
    <name evidence="6" type="ORF">MGAL_10B068033</name>
</gene>
<reference evidence="6" key="1">
    <citation type="submission" date="2018-11" db="EMBL/GenBank/DDBJ databases">
        <authorList>
            <person name="Alioto T."/>
            <person name="Alioto T."/>
        </authorList>
    </citation>
    <scope>NUCLEOTIDE SEQUENCE</scope>
</reference>
<dbReference type="EC" id="2.1.4.1" evidence="5"/>
<dbReference type="PANTHER" id="PTHR10488:SF1">
    <property type="entry name" value="GLYCINE AMIDINOTRANSFERASE, MITOCHONDRIAL"/>
    <property type="match status" value="1"/>
</dbReference>
<proteinExistence type="inferred from homology"/>
<keyword evidence="3 5" id="KW-0808">Transferase</keyword>
<evidence type="ECO:0000256" key="5">
    <source>
        <dbReference type="RuleBase" id="RU367092"/>
    </source>
</evidence>